<dbReference type="GeneID" id="25742586"/>
<dbReference type="OrthoDB" id="531060at2759"/>
<accession>A0A0D2MBL2</accession>
<reference evidence="2 3" key="1">
    <citation type="journal article" date="2013" name="BMC Genomics">
        <title>Reconstruction of the lipid metabolism for the microalga Monoraphidium neglectum from its genome sequence reveals characteristics suitable for biofuel production.</title>
        <authorList>
            <person name="Bogen C."/>
            <person name="Al-Dilaimi A."/>
            <person name="Albersmeier A."/>
            <person name="Wichmann J."/>
            <person name="Grundmann M."/>
            <person name="Rupp O."/>
            <person name="Lauersen K.J."/>
            <person name="Blifernez-Klassen O."/>
            <person name="Kalinowski J."/>
            <person name="Goesmann A."/>
            <person name="Mussgnug J.H."/>
            <person name="Kruse O."/>
        </authorList>
    </citation>
    <scope>NUCLEOTIDE SEQUENCE [LARGE SCALE GENOMIC DNA]</scope>
    <source>
        <strain evidence="2 3">SAG 48.87</strain>
    </source>
</reference>
<name>A0A0D2MBL2_9CHLO</name>
<evidence type="ECO:0000313" key="3">
    <source>
        <dbReference type="Proteomes" id="UP000054498"/>
    </source>
</evidence>
<dbReference type="AlphaFoldDB" id="A0A0D2MBL2"/>
<proteinExistence type="predicted"/>
<gene>
    <name evidence="2" type="ORF">MNEG_9711</name>
</gene>
<dbReference type="Proteomes" id="UP000054498">
    <property type="component" value="Unassembled WGS sequence"/>
</dbReference>
<keyword evidence="1" id="KW-1133">Transmembrane helix</keyword>
<keyword evidence="3" id="KW-1185">Reference proteome</keyword>
<organism evidence="2 3">
    <name type="scientific">Monoraphidium neglectum</name>
    <dbReference type="NCBI Taxonomy" id="145388"/>
    <lineage>
        <taxon>Eukaryota</taxon>
        <taxon>Viridiplantae</taxon>
        <taxon>Chlorophyta</taxon>
        <taxon>core chlorophytes</taxon>
        <taxon>Chlorophyceae</taxon>
        <taxon>CS clade</taxon>
        <taxon>Sphaeropleales</taxon>
        <taxon>Selenastraceae</taxon>
        <taxon>Monoraphidium</taxon>
    </lineage>
</organism>
<dbReference type="RefSeq" id="XP_013897271.1">
    <property type="nucleotide sequence ID" value="XM_014041817.1"/>
</dbReference>
<feature type="transmembrane region" description="Helical" evidence="1">
    <location>
        <begin position="103"/>
        <end position="125"/>
    </location>
</feature>
<dbReference type="EMBL" id="KK102254">
    <property type="protein sequence ID" value="KIY98251.1"/>
    <property type="molecule type" value="Genomic_DNA"/>
</dbReference>
<sequence length="152" mass="15920">MAATGMFFEQISSSLVEYGMAVEEPSPAEVRSLLRDCGLAGKRQLNRDEFEALYLAILKVAAGKCIRSFVRKYGRGILVGTAGLFIAKRALRAVPLVGLLASPVLMLVPTLLVGPAIGVLGVYCLDHGGVGALRDLWDNIRGSGGGGGFIAG</sequence>
<dbReference type="KEGG" id="mng:MNEG_9711"/>
<evidence type="ECO:0000256" key="1">
    <source>
        <dbReference type="SAM" id="Phobius"/>
    </source>
</evidence>
<evidence type="ECO:0000313" key="2">
    <source>
        <dbReference type="EMBL" id="KIY98251.1"/>
    </source>
</evidence>
<keyword evidence="1" id="KW-0472">Membrane</keyword>
<keyword evidence="1" id="KW-0812">Transmembrane</keyword>
<protein>
    <submittedName>
        <fullName evidence="2">Uncharacterized protein</fullName>
    </submittedName>
</protein>